<proteinExistence type="inferred from homology"/>
<keyword evidence="6 7" id="KW-0472">Membrane</keyword>
<keyword evidence="2 7" id="KW-0813">Transport</keyword>
<evidence type="ECO:0000256" key="3">
    <source>
        <dbReference type="ARBA" id="ARBA00022475"/>
    </source>
</evidence>
<dbReference type="Gene3D" id="1.10.3720.10">
    <property type="entry name" value="MetI-like"/>
    <property type="match status" value="1"/>
</dbReference>
<feature type="transmembrane region" description="Helical" evidence="7">
    <location>
        <begin position="159"/>
        <end position="178"/>
    </location>
</feature>
<organism evidence="9 10">
    <name type="scientific">Neobacillus ginsengisoli</name>
    <dbReference type="NCBI Taxonomy" id="904295"/>
    <lineage>
        <taxon>Bacteria</taxon>
        <taxon>Bacillati</taxon>
        <taxon>Bacillota</taxon>
        <taxon>Bacilli</taxon>
        <taxon>Bacillales</taxon>
        <taxon>Bacillaceae</taxon>
        <taxon>Neobacillus</taxon>
    </lineage>
</organism>
<keyword evidence="4 7" id="KW-0812">Transmembrane</keyword>
<evidence type="ECO:0000256" key="4">
    <source>
        <dbReference type="ARBA" id="ARBA00022692"/>
    </source>
</evidence>
<dbReference type="EMBL" id="JAUSTW010000009">
    <property type="protein sequence ID" value="MDQ0201316.1"/>
    <property type="molecule type" value="Genomic_DNA"/>
</dbReference>
<comment type="similarity">
    <text evidence="7">Belongs to the binding-protein-dependent transport system permease family.</text>
</comment>
<evidence type="ECO:0000313" key="9">
    <source>
        <dbReference type="EMBL" id="MDQ0201316.1"/>
    </source>
</evidence>
<evidence type="ECO:0000256" key="5">
    <source>
        <dbReference type="ARBA" id="ARBA00022989"/>
    </source>
</evidence>
<dbReference type="Pfam" id="PF00528">
    <property type="entry name" value="BPD_transp_1"/>
    <property type="match status" value="1"/>
</dbReference>
<feature type="transmembrane region" description="Helical" evidence="7">
    <location>
        <begin position="123"/>
        <end position="147"/>
    </location>
</feature>
<keyword evidence="10" id="KW-1185">Reference proteome</keyword>
<protein>
    <submittedName>
        <fullName evidence="9">ABC-type glycerol-3-phosphate transport system permease component</fullName>
    </submittedName>
</protein>
<feature type="transmembrane region" description="Helical" evidence="7">
    <location>
        <begin position="23"/>
        <end position="46"/>
    </location>
</feature>
<gene>
    <name evidence="9" type="ORF">J2S10_004522</name>
</gene>
<dbReference type="Proteomes" id="UP001224122">
    <property type="component" value="Unassembled WGS sequence"/>
</dbReference>
<evidence type="ECO:0000256" key="6">
    <source>
        <dbReference type="ARBA" id="ARBA00023136"/>
    </source>
</evidence>
<evidence type="ECO:0000256" key="2">
    <source>
        <dbReference type="ARBA" id="ARBA00022448"/>
    </source>
</evidence>
<feature type="transmembrane region" description="Helical" evidence="7">
    <location>
        <begin position="87"/>
        <end position="111"/>
    </location>
</feature>
<evidence type="ECO:0000313" key="10">
    <source>
        <dbReference type="Proteomes" id="UP001224122"/>
    </source>
</evidence>
<sequence length="294" mass="32975">MSTSTISESGKSNRTKSVRLSKIIGRIILYLLLITGAVVMLIPFFWMLSTSLKESYQVFSVPPKWIPNPIRWDNYVKTFQSLPFGKWLGNTVLITGTTIIGTLFSCTVVAYGFARFQAKGKNVLFLVMLATMMLPSAVTMIPVFYLFKTLGWVNTFLPLIVPSFFGNAFFIFLLRQFYMSIPTELEDAAKIDGLGTLGILWRIIVPLTMPALTTVAIFQFNGAWNDFMGPLIYLSKPDLYTLSLGINFFKSENNVQWNYLMAASVVTMLPSLILYFVGQKYFIEGISLSGGIKG</sequence>
<reference evidence="9 10" key="1">
    <citation type="submission" date="2023-07" db="EMBL/GenBank/DDBJ databases">
        <title>Genomic Encyclopedia of Type Strains, Phase IV (KMG-IV): sequencing the most valuable type-strain genomes for metagenomic binning, comparative biology and taxonomic classification.</title>
        <authorList>
            <person name="Goeker M."/>
        </authorList>
    </citation>
    <scope>NUCLEOTIDE SEQUENCE [LARGE SCALE GENOMIC DNA]</scope>
    <source>
        <strain evidence="9 10">DSM 27594</strain>
    </source>
</reference>
<dbReference type="CDD" id="cd06261">
    <property type="entry name" value="TM_PBP2"/>
    <property type="match status" value="1"/>
</dbReference>
<dbReference type="SUPFAM" id="SSF161098">
    <property type="entry name" value="MetI-like"/>
    <property type="match status" value="1"/>
</dbReference>
<dbReference type="InterPro" id="IPR000515">
    <property type="entry name" value="MetI-like"/>
</dbReference>
<accession>A0ABT9Y148</accession>
<feature type="domain" description="ABC transmembrane type-1" evidence="8">
    <location>
        <begin position="88"/>
        <end position="278"/>
    </location>
</feature>
<feature type="transmembrane region" description="Helical" evidence="7">
    <location>
        <begin position="257"/>
        <end position="277"/>
    </location>
</feature>
<evidence type="ECO:0000259" key="8">
    <source>
        <dbReference type="PROSITE" id="PS50928"/>
    </source>
</evidence>
<evidence type="ECO:0000256" key="7">
    <source>
        <dbReference type="RuleBase" id="RU363032"/>
    </source>
</evidence>
<keyword evidence="3" id="KW-1003">Cell membrane</keyword>
<keyword evidence="5 7" id="KW-1133">Transmembrane helix</keyword>
<comment type="subcellular location">
    <subcellularLocation>
        <location evidence="1 7">Cell membrane</location>
        <topology evidence="1 7">Multi-pass membrane protein</topology>
    </subcellularLocation>
</comment>
<dbReference type="PANTHER" id="PTHR43744:SF6">
    <property type="entry name" value="ABC TRANSPORTER PERMEASE PROTEIN YESQ-RELATED"/>
    <property type="match status" value="1"/>
</dbReference>
<dbReference type="InterPro" id="IPR035906">
    <property type="entry name" value="MetI-like_sf"/>
</dbReference>
<dbReference type="PANTHER" id="PTHR43744">
    <property type="entry name" value="ABC TRANSPORTER PERMEASE PROTEIN MG189-RELATED-RELATED"/>
    <property type="match status" value="1"/>
</dbReference>
<feature type="transmembrane region" description="Helical" evidence="7">
    <location>
        <begin position="199"/>
        <end position="220"/>
    </location>
</feature>
<comment type="caution">
    <text evidence="9">The sequence shown here is derived from an EMBL/GenBank/DDBJ whole genome shotgun (WGS) entry which is preliminary data.</text>
</comment>
<evidence type="ECO:0000256" key="1">
    <source>
        <dbReference type="ARBA" id="ARBA00004651"/>
    </source>
</evidence>
<name>A0ABT9Y148_9BACI</name>
<dbReference type="PROSITE" id="PS50928">
    <property type="entry name" value="ABC_TM1"/>
    <property type="match status" value="1"/>
</dbReference>
<dbReference type="RefSeq" id="WP_307412514.1">
    <property type="nucleotide sequence ID" value="NZ_JAUSTW010000009.1"/>
</dbReference>